<keyword evidence="4 7" id="KW-0418">Kinase</keyword>
<dbReference type="PANTHER" id="PTHR30409:SF1">
    <property type="entry name" value="CARBAMATE KINASE-RELATED"/>
    <property type="match status" value="1"/>
</dbReference>
<dbReference type="FunFam" id="3.40.1160.10:FF:000007">
    <property type="entry name" value="Carbamate kinase"/>
    <property type="match status" value="1"/>
</dbReference>
<dbReference type="InterPro" id="IPR003964">
    <property type="entry name" value="Carb_kinase"/>
</dbReference>
<accession>A0A0S7WTU2</accession>
<sequence>MMQTAVVALGGNAITGQSDTGTIPEQFARTMESLASVARLAREGCNLVITHGNGPQVGNALLRVEMTRNRVYPLPLSIIDADIQGGMGYMIQQCLGRRLAQEGIDRRVVTVVTQVVVDRNDPSLSNPTKPIGPFYDDADVPELRDLGWVVREDAGRGYRRFVPSPVPLRIVERETIRLLVENGVIVIAAGGGGVPVIEEDDGSLTGVEGVIDKDRASVILARDVDADLLLFLTDVDQVALNYGTPQQQDLETLTSDDARRYLSEGHFPPGSMGPKIEAAIEFLESGGEVAIVTSIDQASQAVDGSAGTRIVGSPRGRG</sequence>
<evidence type="ECO:0000256" key="3">
    <source>
        <dbReference type="ARBA" id="ARBA00022741"/>
    </source>
</evidence>
<dbReference type="InterPro" id="IPR036393">
    <property type="entry name" value="AceGlu_kinase-like_sf"/>
</dbReference>
<evidence type="ECO:0000256" key="7">
    <source>
        <dbReference type="PIRNR" id="PIRNR000723"/>
    </source>
</evidence>
<dbReference type="Proteomes" id="UP000052008">
    <property type="component" value="Unassembled WGS sequence"/>
</dbReference>
<dbReference type="GO" id="GO:0005524">
    <property type="term" value="F:ATP binding"/>
    <property type="evidence" value="ECO:0007669"/>
    <property type="project" value="UniProtKB-KW"/>
</dbReference>
<protein>
    <recommendedName>
        <fullName evidence="6 7">Carbamate kinase</fullName>
    </recommendedName>
</protein>
<evidence type="ECO:0000313" key="9">
    <source>
        <dbReference type="EMBL" id="KPJ53586.1"/>
    </source>
</evidence>
<evidence type="ECO:0000313" key="10">
    <source>
        <dbReference type="Proteomes" id="UP000052008"/>
    </source>
</evidence>
<dbReference type="PATRIC" id="fig|1703770.3.peg.1682"/>
<comment type="caution">
    <text evidence="9">The sequence shown here is derived from an EMBL/GenBank/DDBJ whole genome shotgun (WGS) entry which is preliminary data.</text>
</comment>
<feature type="domain" description="Aspartate/glutamate/uridylate kinase" evidence="8">
    <location>
        <begin position="4"/>
        <end position="293"/>
    </location>
</feature>
<dbReference type="GO" id="GO:0019546">
    <property type="term" value="P:L-arginine deiminase pathway"/>
    <property type="evidence" value="ECO:0007669"/>
    <property type="project" value="TreeGrafter"/>
</dbReference>
<evidence type="ECO:0000256" key="5">
    <source>
        <dbReference type="ARBA" id="ARBA00022840"/>
    </source>
</evidence>
<dbReference type="GO" id="GO:0005829">
    <property type="term" value="C:cytosol"/>
    <property type="evidence" value="ECO:0007669"/>
    <property type="project" value="TreeGrafter"/>
</dbReference>
<dbReference type="Gene3D" id="3.40.1160.10">
    <property type="entry name" value="Acetylglutamate kinase-like"/>
    <property type="match status" value="1"/>
</dbReference>
<dbReference type="Pfam" id="PF00696">
    <property type="entry name" value="AA_kinase"/>
    <property type="match status" value="1"/>
</dbReference>
<dbReference type="CDD" id="cd04235">
    <property type="entry name" value="AAK_CK"/>
    <property type="match status" value="1"/>
</dbReference>
<dbReference type="InterPro" id="IPR023000">
    <property type="entry name" value="Shikimate_kinase_CS"/>
</dbReference>
<evidence type="ECO:0000259" key="8">
    <source>
        <dbReference type="Pfam" id="PF00696"/>
    </source>
</evidence>
<dbReference type="NCBIfam" id="TIGR00746">
    <property type="entry name" value="arcC"/>
    <property type="match status" value="1"/>
</dbReference>
<dbReference type="SUPFAM" id="SSF53633">
    <property type="entry name" value="Carbamate kinase-like"/>
    <property type="match status" value="1"/>
</dbReference>
<name>A0A0S7WTU2_UNCT6</name>
<dbReference type="AlphaFoldDB" id="A0A0S7WTU2"/>
<evidence type="ECO:0000256" key="2">
    <source>
        <dbReference type="ARBA" id="ARBA00022679"/>
    </source>
</evidence>
<keyword evidence="2 7" id="KW-0808">Transferase</keyword>
<evidence type="ECO:0000256" key="4">
    <source>
        <dbReference type="ARBA" id="ARBA00022777"/>
    </source>
</evidence>
<dbReference type="InterPro" id="IPR001048">
    <property type="entry name" value="Asp/Glu/Uridylate_kinase"/>
</dbReference>
<dbReference type="PIRSF" id="PIRSF000723">
    <property type="entry name" value="Carbamate_kin"/>
    <property type="match status" value="1"/>
</dbReference>
<evidence type="ECO:0000256" key="6">
    <source>
        <dbReference type="NCBIfam" id="TIGR00746"/>
    </source>
</evidence>
<keyword evidence="5" id="KW-0067">ATP-binding</keyword>
<dbReference type="PRINTS" id="PR01469">
    <property type="entry name" value="CARBMTKINASE"/>
</dbReference>
<gene>
    <name evidence="9" type="ORF">AMJ39_04245</name>
</gene>
<dbReference type="GO" id="GO:0008804">
    <property type="term" value="F:carbamate kinase activity"/>
    <property type="evidence" value="ECO:0007669"/>
    <property type="project" value="UniProtKB-UniRule"/>
</dbReference>
<dbReference type="STRING" id="1703770.AMJ39_04245"/>
<evidence type="ECO:0000256" key="1">
    <source>
        <dbReference type="ARBA" id="ARBA00011066"/>
    </source>
</evidence>
<keyword evidence="3" id="KW-0547">Nucleotide-binding</keyword>
<dbReference type="PROSITE" id="PS01128">
    <property type="entry name" value="SHIKIMATE_KINASE"/>
    <property type="match status" value="1"/>
</dbReference>
<comment type="similarity">
    <text evidence="1 7">Belongs to the carbamate kinase family.</text>
</comment>
<dbReference type="EMBL" id="LIZS01000016">
    <property type="protein sequence ID" value="KPJ53586.1"/>
    <property type="molecule type" value="Genomic_DNA"/>
</dbReference>
<dbReference type="PANTHER" id="PTHR30409">
    <property type="entry name" value="CARBAMATE KINASE"/>
    <property type="match status" value="1"/>
</dbReference>
<organism evidence="9 10">
    <name type="scientific">candidate division TA06 bacterium DG_24</name>
    <dbReference type="NCBI Taxonomy" id="1703770"/>
    <lineage>
        <taxon>Bacteria</taxon>
        <taxon>Bacteria division TA06</taxon>
    </lineage>
</organism>
<dbReference type="NCBIfam" id="NF009007">
    <property type="entry name" value="PRK12352.1"/>
    <property type="match status" value="1"/>
</dbReference>
<reference evidence="9 10" key="1">
    <citation type="journal article" date="2015" name="Microbiome">
        <title>Genomic resolution of linkages in carbon, nitrogen, and sulfur cycling among widespread estuary sediment bacteria.</title>
        <authorList>
            <person name="Baker B.J."/>
            <person name="Lazar C.S."/>
            <person name="Teske A.P."/>
            <person name="Dick G.J."/>
        </authorList>
    </citation>
    <scope>NUCLEOTIDE SEQUENCE [LARGE SCALE GENOMIC DNA]</scope>
    <source>
        <strain evidence="9">DG_24</strain>
    </source>
</reference>
<proteinExistence type="inferred from homology"/>